<keyword evidence="1" id="KW-0472">Membrane</keyword>
<protein>
    <submittedName>
        <fullName evidence="2">Uncharacterized protein</fullName>
    </submittedName>
</protein>
<sequence length="171" mass="19522">MEMKPSIHFVDYVGHHGDYATHLQRLTTHLATTIKAPIAGLNVRVSGEGEEATYVDVPLVPKLECPKLPFPPTFIGRTLLIEGLMPLIPKGILLLELKLDVPDKGAHVPIAYYKWNYFRFMILQILMLSLPLWENLMCLVFYMVILPLEWCMMILHVILMTVRVILLDGID</sequence>
<organism evidence="2 3">
    <name type="scientific">Carnegiea gigantea</name>
    <dbReference type="NCBI Taxonomy" id="171969"/>
    <lineage>
        <taxon>Eukaryota</taxon>
        <taxon>Viridiplantae</taxon>
        <taxon>Streptophyta</taxon>
        <taxon>Embryophyta</taxon>
        <taxon>Tracheophyta</taxon>
        <taxon>Spermatophyta</taxon>
        <taxon>Magnoliopsida</taxon>
        <taxon>eudicotyledons</taxon>
        <taxon>Gunneridae</taxon>
        <taxon>Pentapetalae</taxon>
        <taxon>Caryophyllales</taxon>
        <taxon>Cactineae</taxon>
        <taxon>Cactaceae</taxon>
        <taxon>Cactoideae</taxon>
        <taxon>Echinocereeae</taxon>
        <taxon>Carnegiea</taxon>
    </lineage>
</organism>
<reference evidence="2" key="1">
    <citation type="submission" date="2022-04" db="EMBL/GenBank/DDBJ databases">
        <title>Carnegiea gigantea Genome sequencing and assembly v2.</title>
        <authorList>
            <person name="Copetti D."/>
            <person name="Sanderson M.J."/>
            <person name="Burquez A."/>
            <person name="Wojciechowski M.F."/>
        </authorList>
    </citation>
    <scope>NUCLEOTIDE SEQUENCE</scope>
    <source>
        <strain evidence="2">SGP5-SGP5p</strain>
        <tissue evidence="2">Aerial part</tissue>
    </source>
</reference>
<dbReference type="EMBL" id="JAKOGI010000246">
    <property type="protein sequence ID" value="KAJ8438638.1"/>
    <property type="molecule type" value="Genomic_DNA"/>
</dbReference>
<evidence type="ECO:0000313" key="2">
    <source>
        <dbReference type="EMBL" id="KAJ8438638.1"/>
    </source>
</evidence>
<dbReference type="AlphaFoldDB" id="A0A9Q1K8A4"/>
<comment type="caution">
    <text evidence="2">The sequence shown here is derived from an EMBL/GenBank/DDBJ whole genome shotgun (WGS) entry which is preliminary data.</text>
</comment>
<name>A0A9Q1K8A4_9CARY</name>
<keyword evidence="1" id="KW-1133">Transmembrane helix</keyword>
<keyword evidence="3" id="KW-1185">Reference proteome</keyword>
<accession>A0A9Q1K8A4</accession>
<proteinExistence type="predicted"/>
<gene>
    <name evidence="2" type="ORF">Cgig2_016384</name>
</gene>
<feature type="transmembrane region" description="Helical" evidence="1">
    <location>
        <begin position="139"/>
        <end position="166"/>
    </location>
</feature>
<keyword evidence="1" id="KW-0812">Transmembrane</keyword>
<evidence type="ECO:0000256" key="1">
    <source>
        <dbReference type="SAM" id="Phobius"/>
    </source>
</evidence>
<dbReference type="Proteomes" id="UP001153076">
    <property type="component" value="Unassembled WGS sequence"/>
</dbReference>
<evidence type="ECO:0000313" key="3">
    <source>
        <dbReference type="Proteomes" id="UP001153076"/>
    </source>
</evidence>